<evidence type="ECO:0000259" key="1">
    <source>
        <dbReference type="Pfam" id="PF04168"/>
    </source>
</evidence>
<dbReference type="InterPro" id="IPR007296">
    <property type="entry name" value="DUF403"/>
</dbReference>
<dbReference type="AlphaFoldDB" id="A0A940WUA6"/>
<gene>
    <name evidence="2" type="ORF">J7W16_14980</name>
</gene>
<dbReference type="PANTHER" id="PTHR34595:SF7">
    <property type="entry name" value="SLL1039 PROTEIN"/>
    <property type="match status" value="1"/>
</dbReference>
<dbReference type="InterPro" id="IPR051680">
    <property type="entry name" value="ATP-dep_Glu-Cys_Ligase-2"/>
</dbReference>
<dbReference type="Pfam" id="PF04168">
    <property type="entry name" value="Alpha-E"/>
    <property type="match status" value="1"/>
</dbReference>
<dbReference type="EMBL" id="JAGKSQ010000006">
    <property type="protein sequence ID" value="MBP3952426.1"/>
    <property type="molecule type" value="Genomic_DNA"/>
</dbReference>
<keyword evidence="3" id="KW-1185">Reference proteome</keyword>
<organism evidence="2 3">
    <name type="scientific">Halalkalibacter suaedae</name>
    <dbReference type="NCBI Taxonomy" id="2822140"/>
    <lineage>
        <taxon>Bacteria</taxon>
        <taxon>Bacillati</taxon>
        <taxon>Bacillota</taxon>
        <taxon>Bacilli</taxon>
        <taxon>Bacillales</taxon>
        <taxon>Bacillaceae</taxon>
        <taxon>Halalkalibacter</taxon>
    </lineage>
</organism>
<name>A0A940WUA6_9BACI</name>
<dbReference type="RefSeq" id="WP_210598136.1">
    <property type="nucleotide sequence ID" value="NZ_JAGKSQ010000006.1"/>
</dbReference>
<dbReference type="Proteomes" id="UP000678228">
    <property type="component" value="Unassembled WGS sequence"/>
</dbReference>
<feature type="domain" description="DUF403" evidence="1">
    <location>
        <begin position="1"/>
        <end position="312"/>
    </location>
</feature>
<sequence>MLSRVADSLYWLSLNLERADNMTKLLSVRLVSLLENNDPTISDADDWKEIIAISANEEDFNATYDICNRSSVIDYIAFSKENANSIRSCVAIARENAKGIREMIPLELWEVINDLYIKIKAFPTKNVSNEQLNDFFQMILGKSFLIQGIIYDLMPRGDGYHFLMFGKYVERLRKLSRTLDVYYHKKVQGRDNKANIHYHYWISVLNSLGGYESYLQKFQAFIEPITVANYLIFDESLPRSAKYSVKKLVQSFKQLEGNKVNEYTKHLNERLEELLHEVSYESLEEIDCSLHDYFQKLQQLCDEIGMTIRNTYYLGEINAI</sequence>
<proteinExistence type="predicted"/>
<accession>A0A940WUA6</accession>
<evidence type="ECO:0000313" key="2">
    <source>
        <dbReference type="EMBL" id="MBP3952426.1"/>
    </source>
</evidence>
<reference evidence="2" key="1">
    <citation type="submission" date="2021-03" db="EMBL/GenBank/DDBJ databases">
        <title>Bacillus suaedae sp. nov., isolated from Suaeda aralocaspica.</title>
        <authorList>
            <person name="Lei R.F.R."/>
        </authorList>
    </citation>
    <scope>NUCLEOTIDE SEQUENCE</scope>
    <source>
        <strain evidence="2">YZJH907-2</strain>
    </source>
</reference>
<evidence type="ECO:0000313" key="3">
    <source>
        <dbReference type="Proteomes" id="UP000678228"/>
    </source>
</evidence>
<protein>
    <submittedName>
        <fullName evidence="2">Alpha-E domain-containing protein</fullName>
    </submittedName>
</protein>
<comment type="caution">
    <text evidence="2">The sequence shown here is derived from an EMBL/GenBank/DDBJ whole genome shotgun (WGS) entry which is preliminary data.</text>
</comment>
<dbReference type="PANTHER" id="PTHR34595">
    <property type="entry name" value="BLR5612 PROTEIN"/>
    <property type="match status" value="1"/>
</dbReference>